<feature type="transmembrane region" description="Helical" evidence="1">
    <location>
        <begin position="196"/>
        <end position="216"/>
    </location>
</feature>
<organism evidence="2 3">
    <name type="scientific">Herpetosiphon geysericola</name>
    <dbReference type="NCBI Taxonomy" id="70996"/>
    <lineage>
        <taxon>Bacteria</taxon>
        <taxon>Bacillati</taxon>
        <taxon>Chloroflexota</taxon>
        <taxon>Chloroflexia</taxon>
        <taxon>Herpetosiphonales</taxon>
        <taxon>Herpetosiphonaceae</taxon>
        <taxon>Herpetosiphon</taxon>
    </lineage>
</organism>
<dbReference type="OrthoDB" id="128948at2"/>
<keyword evidence="1" id="KW-0812">Transmembrane</keyword>
<feature type="transmembrane region" description="Helical" evidence="1">
    <location>
        <begin position="97"/>
        <end position="116"/>
    </location>
</feature>
<feature type="transmembrane region" description="Helical" evidence="1">
    <location>
        <begin position="155"/>
        <end position="175"/>
    </location>
</feature>
<gene>
    <name evidence="2" type="ORF">SE18_03820</name>
</gene>
<protein>
    <submittedName>
        <fullName evidence="2">Uncharacterized protein</fullName>
    </submittedName>
</protein>
<name>A0A0P6YFH2_9CHLR</name>
<dbReference type="Proteomes" id="UP000050277">
    <property type="component" value="Unassembled WGS sequence"/>
</dbReference>
<dbReference type="AlphaFoldDB" id="A0A0P6YFH2"/>
<keyword evidence="1" id="KW-0472">Membrane</keyword>
<dbReference type="RefSeq" id="WP_054533093.1">
    <property type="nucleotide sequence ID" value="NZ_LGKP01000008.1"/>
</dbReference>
<sequence length="224" mass="24829">MNSMIKHLVRKDWQINRTMMVIYIGAMLIANLMLLADPNNIVFGIGVILIFTILFILCIHLTTSNVISEYSQKTLTFIMSLPVSARHYAIAKLTANLSMFCVPWLMALVSSWLIILTRDTLPDGLTALVSLGLVEILLSYCLIMMLGIVTESQHGAIAAMAIANLGFQGFLWGMLKIPAIAQHRNSNELAWNSTELSILALQLVVIIGLLGTTLLIQQRKTNFI</sequence>
<evidence type="ECO:0000256" key="1">
    <source>
        <dbReference type="SAM" id="Phobius"/>
    </source>
</evidence>
<proteinExistence type="predicted"/>
<evidence type="ECO:0000313" key="2">
    <source>
        <dbReference type="EMBL" id="KPL90915.1"/>
    </source>
</evidence>
<feature type="transmembrane region" description="Helical" evidence="1">
    <location>
        <begin position="128"/>
        <end position="149"/>
    </location>
</feature>
<reference evidence="2 3" key="1">
    <citation type="submission" date="2015-07" db="EMBL/GenBank/DDBJ databases">
        <title>Whole genome sequence of Herpetosiphon geysericola DSM 7119.</title>
        <authorList>
            <person name="Hemp J."/>
            <person name="Ward L.M."/>
            <person name="Pace L.A."/>
            <person name="Fischer W.W."/>
        </authorList>
    </citation>
    <scope>NUCLEOTIDE SEQUENCE [LARGE SCALE GENOMIC DNA]</scope>
    <source>
        <strain evidence="2 3">DSM 7119</strain>
    </source>
</reference>
<keyword evidence="1" id="KW-1133">Transmembrane helix</keyword>
<comment type="caution">
    <text evidence="2">The sequence shown here is derived from an EMBL/GenBank/DDBJ whole genome shotgun (WGS) entry which is preliminary data.</text>
</comment>
<dbReference type="EMBL" id="LGKP01000008">
    <property type="protein sequence ID" value="KPL90915.1"/>
    <property type="molecule type" value="Genomic_DNA"/>
</dbReference>
<dbReference type="STRING" id="70996.SE18_03820"/>
<keyword evidence="3" id="KW-1185">Reference proteome</keyword>
<evidence type="ECO:0000313" key="3">
    <source>
        <dbReference type="Proteomes" id="UP000050277"/>
    </source>
</evidence>
<feature type="transmembrane region" description="Helical" evidence="1">
    <location>
        <begin position="20"/>
        <end position="36"/>
    </location>
</feature>
<feature type="transmembrane region" description="Helical" evidence="1">
    <location>
        <begin position="42"/>
        <end position="62"/>
    </location>
</feature>
<accession>A0A0P6YFH2</accession>